<evidence type="ECO:0000256" key="1">
    <source>
        <dbReference type="SAM" id="SignalP"/>
    </source>
</evidence>
<evidence type="ECO:0000313" key="2">
    <source>
        <dbReference type="EMBL" id="SDJ53969.1"/>
    </source>
</evidence>
<reference evidence="2 3" key="1">
    <citation type="submission" date="2016-10" db="EMBL/GenBank/DDBJ databases">
        <authorList>
            <person name="de Groot N.N."/>
        </authorList>
    </citation>
    <scope>NUCLEOTIDE SEQUENCE [LARGE SCALE GENOMIC DNA]</scope>
    <source>
        <strain evidence="2 3">DSM 25294</strain>
    </source>
</reference>
<evidence type="ECO:0000313" key="3">
    <source>
        <dbReference type="Proteomes" id="UP000199382"/>
    </source>
</evidence>
<dbReference type="EMBL" id="FNEK01000019">
    <property type="protein sequence ID" value="SDJ53969.1"/>
    <property type="molecule type" value="Genomic_DNA"/>
</dbReference>
<dbReference type="STRING" id="571298.SAMN04488026_101935"/>
<feature type="signal peptide" evidence="1">
    <location>
        <begin position="1"/>
        <end position="24"/>
    </location>
</feature>
<dbReference type="Proteomes" id="UP000199382">
    <property type="component" value="Unassembled WGS sequence"/>
</dbReference>
<dbReference type="AlphaFoldDB" id="A0A1G8UJL9"/>
<accession>A0A1G8UJL9</accession>
<gene>
    <name evidence="2" type="ORF">SAMN04488026_101935</name>
</gene>
<keyword evidence="3" id="KW-1185">Reference proteome</keyword>
<dbReference type="RefSeq" id="WP_280138476.1">
    <property type="nucleotide sequence ID" value="NZ_FNEK01000019.1"/>
</dbReference>
<keyword evidence="1" id="KW-0732">Signal</keyword>
<name>A0A1G8UJL9_9RHOB</name>
<protein>
    <submittedName>
        <fullName evidence="2">Uncharacterized protein</fullName>
    </submittedName>
</protein>
<feature type="chain" id="PRO_5011707230" evidence="1">
    <location>
        <begin position="25"/>
        <end position="44"/>
    </location>
</feature>
<proteinExistence type="predicted"/>
<sequence>MKRATIKAVLLSGTALLVCQGVTAQELVGMALGTDAEYSPYILA</sequence>
<organism evidence="2 3">
    <name type="scientific">Aliiruegeria lutimaris</name>
    <dbReference type="NCBI Taxonomy" id="571298"/>
    <lineage>
        <taxon>Bacteria</taxon>
        <taxon>Pseudomonadati</taxon>
        <taxon>Pseudomonadota</taxon>
        <taxon>Alphaproteobacteria</taxon>
        <taxon>Rhodobacterales</taxon>
        <taxon>Roseobacteraceae</taxon>
        <taxon>Aliiruegeria</taxon>
    </lineage>
</organism>